<evidence type="ECO:0000259" key="6">
    <source>
        <dbReference type="PROSITE" id="PS00028"/>
    </source>
</evidence>
<reference evidence="7 8" key="1">
    <citation type="submission" date="2024-01" db="EMBL/GenBank/DDBJ databases">
        <title>The genome of the rayed Mediterranean limpet Patella caerulea (Linnaeus, 1758).</title>
        <authorList>
            <person name="Anh-Thu Weber A."/>
            <person name="Halstead-Nussloch G."/>
        </authorList>
    </citation>
    <scope>NUCLEOTIDE SEQUENCE [LARGE SCALE GENOMIC DNA]</scope>
    <source>
        <strain evidence="7">AATW-2023a</strain>
        <tissue evidence="7">Whole specimen</tissue>
    </source>
</reference>
<accession>A0AAN8K9D4</accession>
<evidence type="ECO:0000256" key="2">
    <source>
        <dbReference type="ARBA" id="ARBA00022737"/>
    </source>
</evidence>
<dbReference type="GO" id="GO:0008270">
    <property type="term" value="F:zinc ion binding"/>
    <property type="evidence" value="ECO:0007669"/>
    <property type="project" value="UniProtKB-KW"/>
</dbReference>
<dbReference type="InterPro" id="IPR036236">
    <property type="entry name" value="Znf_C2H2_sf"/>
</dbReference>
<dbReference type="GO" id="GO:0005634">
    <property type="term" value="C:nucleus"/>
    <property type="evidence" value="ECO:0007669"/>
    <property type="project" value="TreeGrafter"/>
</dbReference>
<dbReference type="PANTHER" id="PTHR24409">
    <property type="entry name" value="ZINC FINGER PROTEIN 142"/>
    <property type="match status" value="1"/>
</dbReference>
<evidence type="ECO:0000256" key="5">
    <source>
        <dbReference type="SAM" id="MobiDB-lite"/>
    </source>
</evidence>
<keyword evidence="3" id="KW-0863">Zinc-finger</keyword>
<name>A0AAN8K9D4_PATCE</name>
<keyword evidence="8" id="KW-1185">Reference proteome</keyword>
<proteinExistence type="predicted"/>
<feature type="compositionally biased region" description="Polar residues" evidence="5">
    <location>
        <begin position="422"/>
        <end position="436"/>
    </location>
</feature>
<keyword evidence="4" id="KW-0862">Zinc</keyword>
<feature type="domain" description="C2H2-type" evidence="6">
    <location>
        <begin position="278"/>
        <end position="298"/>
    </location>
</feature>
<feature type="compositionally biased region" description="Basic and acidic residues" evidence="5">
    <location>
        <begin position="93"/>
        <end position="113"/>
    </location>
</feature>
<feature type="domain" description="C2H2-type" evidence="6">
    <location>
        <begin position="561"/>
        <end position="581"/>
    </location>
</feature>
<evidence type="ECO:0000256" key="1">
    <source>
        <dbReference type="ARBA" id="ARBA00022723"/>
    </source>
</evidence>
<feature type="region of interest" description="Disordered" evidence="5">
    <location>
        <begin position="92"/>
        <end position="113"/>
    </location>
</feature>
<organism evidence="7 8">
    <name type="scientific">Patella caerulea</name>
    <name type="common">Rayed Mediterranean limpet</name>
    <dbReference type="NCBI Taxonomy" id="87958"/>
    <lineage>
        <taxon>Eukaryota</taxon>
        <taxon>Metazoa</taxon>
        <taxon>Spiralia</taxon>
        <taxon>Lophotrochozoa</taxon>
        <taxon>Mollusca</taxon>
        <taxon>Gastropoda</taxon>
        <taxon>Patellogastropoda</taxon>
        <taxon>Patelloidea</taxon>
        <taxon>Patellidae</taxon>
        <taxon>Patella</taxon>
    </lineage>
</organism>
<dbReference type="Gene3D" id="3.30.160.60">
    <property type="entry name" value="Classic Zinc Finger"/>
    <property type="match status" value="1"/>
</dbReference>
<feature type="compositionally biased region" description="Low complexity" evidence="5">
    <location>
        <begin position="404"/>
        <end position="415"/>
    </location>
</feature>
<keyword evidence="1" id="KW-0479">Metal-binding</keyword>
<gene>
    <name evidence="7" type="ORF">SNE40_003250</name>
</gene>
<dbReference type="GO" id="GO:0000977">
    <property type="term" value="F:RNA polymerase II transcription regulatory region sequence-specific DNA binding"/>
    <property type="evidence" value="ECO:0007669"/>
    <property type="project" value="TreeGrafter"/>
</dbReference>
<feature type="region of interest" description="Disordered" evidence="5">
    <location>
        <begin position="386"/>
        <end position="482"/>
    </location>
</feature>
<protein>
    <recommendedName>
        <fullName evidence="6">C2H2-type domain-containing protein</fullName>
    </recommendedName>
</protein>
<dbReference type="SUPFAM" id="SSF57667">
    <property type="entry name" value="beta-beta-alpha zinc fingers"/>
    <property type="match status" value="1"/>
</dbReference>
<dbReference type="InterPro" id="IPR013087">
    <property type="entry name" value="Znf_C2H2_type"/>
</dbReference>
<sequence>MFLLFISLQFEEGDMNGASDTVKISHIKKEPVDVLDTTAAAADSRNDDMKSYRHHLIGPFTVNDTSFHDDREKYQQGETSRLSDSDVLTVRTTSRDGAESVTSHESDKQTFPDDMTGEMKYECHICFAKFRSARAFRGHINAHRYSSDGQAAAFLPCSPFTGQFSPKSDQQNGTFKCDGCAKIFYSRDTYAMHMMLRAKNENCSLAKSTLSQLTCDVKEEKNERVKMNIEAILSSFGHSAWNTTMDMHKMTIRKAFEYRNLPQESTRQLTPTSDALACTVCGEVMHSKDSLAMHMLFHARGDGEDDGQRNLLPMPPLTSPTMRDYVNALALAGNKMQTARNLAAFHHAAINLTNENMAKFDARSTEVRTPSKTIYEPVALVKRMEWDENENNKESTGRESLGRSSSTSPVQSPKSAPVRHQILQNEPNDTPLSVCSSEIDESRSDMGDVTSHYMADSDAGLDNHERNNERRPKSLDSGLKATKLAGKRYHGKYKNYQRIKMYNLLRKYSKQNLVRRQHLNQEQKKGEQSLTSKPEEEPLALDKGSVVPKEILAAHGATSYCQYCKIIYLDKTLYQLHMGLHNVNNPWQCNACGKVCVNRLEFSSHVLHY</sequence>
<dbReference type="GO" id="GO:0000981">
    <property type="term" value="F:DNA-binding transcription factor activity, RNA polymerase II-specific"/>
    <property type="evidence" value="ECO:0007669"/>
    <property type="project" value="TreeGrafter"/>
</dbReference>
<dbReference type="EMBL" id="JAZGQO010000002">
    <property type="protein sequence ID" value="KAK6191606.1"/>
    <property type="molecule type" value="Genomic_DNA"/>
</dbReference>
<dbReference type="SMART" id="SM00355">
    <property type="entry name" value="ZnF_C2H2"/>
    <property type="match status" value="5"/>
</dbReference>
<dbReference type="AlphaFoldDB" id="A0AAN8K9D4"/>
<evidence type="ECO:0000256" key="3">
    <source>
        <dbReference type="ARBA" id="ARBA00022771"/>
    </source>
</evidence>
<feature type="region of interest" description="Disordered" evidence="5">
    <location>
        <begin position="519"/>
        <end position="540"/>
    </location>
</feature>
<comment type="caution">
    <text evidence="7">The sequence shown here is derived from an EMBL/GenBank/DDBJ whole genome shotgun (WGS) entry which is preliminary data.</text>
</comment>
<evidence type="ECO:0000313" key="7">
    <source>
        <dbReference type="EMBL" id="KAK6191606.1"/>
    </source>
</evidence>
<dbReference type="PROSITE" id="PS00028">
    <property type="entry name" value="ZINC_FINGER_C2H2_1"/>
    <property type="match status" value="3"/>
</dbReference>
<feature type="domain" description="C2H2-type" evidence="6">
    <location>
        <begin position="123"/>
        <end position="143"/>
    </location>
</feature>
<dbReference type="PANTHER" id="PTHR24409:SF295">
    <property type="entry name" value="AZ2-RELATED"/>
    <property type="match status" value="1"/>
</dbReference>
<evidence type="ECO:0000256" key="4">
    <source>
        <dbReference type="ARBA" id="ARBA00022833"/>
    </source>
</evidence>
<dbReference type="Proteomes" id="UP001347796">
    <property type="component" value="Unassembled WGS sequence"/>
</dbReference>
<keyword evidence="2" id="KW-0677">Repeat</keyword>
<evidence type="ECO:0000313" key="8">
    <source>
        <dbReference type="Proteomes" id="UP001347796"/>
    </source>
</evidence>
<feature type="compositionally biased region" description="Basic and acidic residues" evidence="5">
    <location>
        <begin position="461"/>
        <end position="474"/>
    </location>
</feature>
<feature type="compositionally biased region" description="Basic and acidic residues" evidence="5">
    <location>
        <begin position="386"/>
        <end position="401"/>
    </location>
</feature>